<feature type="compositionally biased region" description="Basic and acidic residues" evidence="1">
    <location>
        <begin position="1"/>
        <end position="12"/>
    </location>
</feature>
<feature type="region of interest" description="Disordered" evidence="1">
    <location>
        <begin position="1"/>
        <end position="32"/>
    </location>
</feature>
<feature type="compositionally biased region" description="Basic and acidic residues" evidence="1">
    <location>
        <begin position="21"/>
        <end position="32"/>
    </location>
</feature>
<name>A0A817ASG4_BRANA</name>
<proteinExistence type="predicted"/>
<reference evidence="2" key="1">
    <citation type="submission" date="2021-01" db="EMBL/GenBank/DDBJ databases">
        <authorList>
            <consortium name="Genoscope - CEA"/>
            <person name="William W."/>
        </authorList>
    </citation>
    <scope>NUCLEOTIDE SEQUENCE</scope>
</reference>
<evidence type="ECO:0000256" key="1">
    <source>
        <dbReference type="SAM" id="MobiDB-lite"/>
    </source>
</evidence>
<protein>
    <submittedName>
        <fullName evidence="2">(rape) hypothetical protein</fullName>
    </submittedName>
</protein>
<dbReference type="EMBL" id="HG994358">
    <property type="protein sequence ID" value="CAF2300254.1"/>
    <property type="molecule type" value="Genomic_DNA"/>
</dbReference>
<evidence type="ECO:0000313" key="2">
    <source>
        <dbReference type="EMBL" id="CAF2300254.1"/>
    </source>
</evidence>
<gene>
    <name evidence="2" type="ORF">DARMORV10_A04P32320.1</name>
</gene>
<sequence>MKRERRTERDAESSSSLLGLQERDRERSREKKYREVVCSWGLG</sequence>
<dbReference type="AlphaFoldDB" id="A0A817ASG4"/>
<accession>A0A817ASG4</accession>
<organism evidence="2">
    <name type="scientific">Brassica napus</name>
    <name type="common">Rape</name>
    <dbReference type="NCBI Taxonomy" id="3708"/>
    <lineage>
        <taxon>Eukaryota</taxon>
        <taxon>Viridiplantae</taxon>
        <taxon>Streptophyta</taxon>
        <taxon>Embryophyta</taxon>
        <taxon>Tracheophyta</taxon>
        <taxon>Spermatophyta</taxon>
        <taxon>Magnoliopsida</taxon>
        <taxon>eudicotyledons</taxon>
        <taxon>Gunneridae</taxon>
        <taxon>Pentapetalae</taxon>
        <taxon>rosids</taxon>
        <taxon>malvids</taxon>
        <taxon>Brassicales</taxon>
        <taxon>Brassicaceae</taxon>
        <taxon>Brassiceae</taxon>
        <taxon>Brassica</taxon>
    </lineage>
</organism>
<dbReference type="Proteomes" id="UP001295469">
    <property type="component" value="Chromosome A04"/>
</dbReference>